<reference evidence="10" key="1">
    <citation type="submission" date="2015-07" db="EMBL/GenBank/DDBJ databases">
        <title>Draft genome sequence of Acetobacterium bakii DSM 8293, a potential psychrophilic chemical producer through syngas fermentation.</title>
        <authorList>
            <person name="Song Y."/>
            <person name="Hwang S."/>
            <person name="Cho B.-K."/>
        </authorList>
    </citation>
    <scope>NUCLEOTIDE SEQUENCE [LARGE SCALE GENOMIC DNA]</scope>
    <source>
        <strain evidence="10">DSM 8239</strain>
    </source>
</reference>
<evidence type="ECO:0000256" key="1">
    <source>
        <dbReference type="ARBA" id="ARBA00008724"/>
    </source>
</evidence>
<keyword evidence="5 6" id="KW-0804">Transcription</keyword>
<dbReference type="Gene3D" id="3.30.70.980">
    <property type="match status" value="2"/>
</dbReference>
<dbReference type="NCBIfam" id="NF001030">
    <property type="entry name" value="PRK00110.1"/>
    <property type="match status" value="1"/>
</dbReference>
<comment type="caution">
    <text evidence="9">The sequence shown here is derived from an EMBL/GenBank/DDBJ whole genome shotgun (WGS) entry which is preliminary data.</text>
</comment>
<name>A0A0L6TYZ9_9FIRM</name>
<evidence type="ECO:0000259" key="8">
    <source>
        <dbReference type="Pfam" id="PF20772"/>
    </source>
</evidence>
<dbReference type="Gene3D" id="1.10.10.200">
    <property type="match status" value="1"/>
</dbReference>
<keyword evidence="2 6" id="KW-0963">Cytoplasm</keyword>
<dbReference type="GO" id="GO:0005829">
    <property type="term" value="C:cytosol"/>
    <property type="evidence" value="ECO:0007669"/>
    <property type="project" value="TreeGrafter"/>
</dbReference>
<protein>
    <recommendedName>
        <fullName evidence="6">Probable transcriptional regulatory protein AKG39_15955</fullName>
    </recommendedName>
</protein>
<organism evidence="9 10">
    <name type="scientific">Acetobacterium bakii</name>
    <dbReference type="NCBI Taxonomy" id="52689"/>
    <lineage>
        <taxon>Bacteria</taxon>
        <taxon>Bacillati</taxon>
        <taxon>Bacillota</taxon>
        <taxon>Clostridia</taxon>
        <taxon>Eubacteriales</taxon>
        <taxon>Eubacteriaceae</taxon>
        <taxon>Acetobacterium</taxon>
    </lineage>
</organism>
<dbReference type="FunFam" id="1.10.10.200:FF:000002">
    <property type="entry name" value="Probable transcriptional regulatory protein CLM62_37755"/>
    <property type="match status" value="1"/>
</dbReference>
<dbReference type="GO" id="GO:0006355">
    <property type="term" value="P:regulation of DNA-templated transcription"/>
    <property type="evidence" value="ECO:0007669"/>
    <property type="project" value="UniProtKB-UniRule"/>
</dbReference>
<dbReference type="SUPFAM" id="SSF75625">
    <property type="entry name" value="YebC-like"/>
    <property type="match status" value="1"/>
</dbReference>
<evidence type="ECO:0000256" key="4">
    <source>
        <dbReference type="ARBA" id="ARBA00023125"/>
    </source>
</evidence>
<dbReference type="InterPro" id="IPR048300">
    <property type="entry name" value="TACO1_YebC-like_2nd/3rd_dom"/>
</dbReference>
<dbReference type="NCBIfam" id="TIGR01033">
    <property type="entry name" value="YebC/PmpR family DNA-binding transcriptional regulator"/>
    <property type="match status" value="1"/>
</dbReference>
<dbReference type="OrthoDB" id="9781053at2"/>
<dbReference type="GO" id="GO:0003677">
    <property type="term" value="F:DNA binding"/>
    <property type="evidence" value="ECO:0007669"/>
    <property type="project" value="UniProtKB-UniRule"/>
</dbReference>
<keyword evidence="10" id="KW-1185">Reference proteome</keyword>
<evidence type="ECO:0000256" key="3">
    <source>
        <dbReference type="ARBA" id="ARBA00023015"/>
    </source>
</evidence>
<evidence type="ECO:0000256" key="6">
    <source>
        <dbReference type="HAMAP-Rule" id="MF_00693"/>
    </source>
</evidence>
<dbReference type="EMBL" id="LGYO01000044">
    <property type="protein sequence ID" value="KNZ40790.1"/>
    <property type="molecule type" value="Genomic_DNA"/>
</dbReference>
<dbReference type="RefSeq" id="WP_050741398.1">
    <property type="nucleotide sequence ID" value="NZ_LGYO01000044.1"/>
</dbReference>
<dbReference type="Pfam" id="PF20772">
    <property type="entry name" value="TACO1_YebC_N"/>
    <property type="match status" value="1"/>
</dbReference>
<dbReference type="HAMAP" id="MF_00693">
    <property type="entry name" value="Transcrip_reg_TACO1"/>
    <property type="match status" value="1"/>
</dbReference>
<dbReference type="InterPro" id="IPR029072">
    <property type="entry name" value="YebC-like"/>
</dbReference>
<keyword evidence="4 6" id="KW-0238">DNA-binding</keyword>
<dbReference type="PANTHER" id="PTHR12532:SF6">
    <property type="entry name" value="TRANSCRIPTIONAL REGULATORY PROTEIN YEBC-RELATED"/>
    <property type="match status" value="1"/>
</dbReference>
<evidence type="ECO:0000259" key="7">
    <source>
        <dbReference type="Pfam" id="PF01709"/>
    </source>
</evidence>
<accession>A0A0L6TYZ9</accession>
<sequence length="245" mass="26656">MSGHSKWSTIKHKKGKADAKRGQIFTKIAKYIAVASREGGSDPEMNAKLKEAIIKAKAANMPNDNIDRAIKKGAGELQGSIYEEITYEGYGPGGVAVIVETLTDNKNRTAGDVRHAFDKNGGNLGTSGCVGFLFTKKGQIMIEQSADIDEEELMMIALEAGAEDVEVADEGFEISTEPFDFGAVCEALRGAGYELASAEIAMIPATETELEPGDIKKMQRMIDMFDDNEDIQEVWHNWIGAEDDQ</sequence>
<dbReference type="AlphaFoldDB" id="A0A0L6TYZ9"/>
<comment type="similarity">
    <text evidence="1 6">Belongs to the TACO1 family.</text>
</comment>
<dbReference type="FunFam" id="3.30.70.980:FF:000002">
    <property type="entry name" value="Probable transcriptional regulatory protein YebC"/>
    <property type="match status" value="1"/>
</dbReference>
<dbReference type="Pfam" id="PF01709">
    <property type="entry name" value="Transcrip_reg"/>
    <property type="match status" value="1"/>
</dbReference>
<keyword evidence="3 6" id="KW-0805">Transcription regulation</keyword>
<feature type="domain" description="TACO1/YebC-like second and third" evidence="7">
    <location>
        <begin position="82"/>
        <end position="238"/>
    </location>
</feature>
<dbReference type="NCBIfam" id="NF009044">
    <property type="entry name" value="PRK12378.1"/>
    <property type="match status" value="1"/>
</dbReference>
<gene>
    <name evidence="9" type="ORF">AKG39_15955</name>
</gene>
<dbReference type="InterPro" id="IPR017856">
    <property type="entry name" value="Integrase-like_N"/>
</dbReference>
<dbReference type="Proteomes" id="UP000036873">
    <property type="component" value="Unassembled WGS sequence"/>
</dbReference>
<evidence type="ECO:0000256" key="2">
    <source>
        <dbReference type="ARBA" id="ARBA00022490"/>
    </source>
</evidence>
<dbReference type="PANTHER" id="PTHR12532">
    <property type="entry name" value="TRANSLATIONAL ACTIVATOR OF CYTOCHROME C OXIDASE 1"/>
    <property type="match status" value="1"/>
</dbReference>
<dbReference type="STRING" id="52689.AKG39_15955"/>
<dbReference type="InterPro" id="IPR026564">
    <property type="entry name" value="Transcrip_reg_TACO1-like_dom3"/>
</dbReference>
<evidence type="ECO:0000313" key="9">
    <source>
        <dbReference type="EMBL" id="KNZ40790.1"/>
    </source>
</evidence>
<dbReference type="InterPro" id="IPR002876">
    <property type="entry name" value="Transcrip_reg_TACO1-like"/>
</dbReference>
<evidence type="ECO:0000256" key="5">
    <source>
        <dbReference type="ARBA" id="ARBA00023163"/>
    </source>
</evidence>
<feature type="domain" description="TACO1/YebC-like N-terminal" evidence="8">
    <location>
        <begin position="5"/>
        <end position="76"/>
    </location>
</feature>
<evidence type="ECO:0000313" key="10">
    <source>
        <dbReference type="Proteomes" id="UP000036873"/>
    </source>
</evidence>
<dbReference type="InterPro" id="IPR049083">
    <property type="entry name" value="TACO1_YebC_N"/>
</dbReference>
<comment type="subcellular location">
    <subcellularLocation>
        <location evidence="6">Cytoplasm</location>
    </subcellularLocation>
</comment>
<proteinExistence type="inferred from homology"/>